<name>A0ABW5B2Z4_9BACT</name>
<gene>
    <name evidence="1" type="ORF">ACFSKV_01460</name>
</gene>
<dbReference type="Pfam" id="PF19458">
    <property type="entry name" value="DUF5995"/>
    <property type="match status" value="1"/>
</dbReference>
<evidence type="ECO:0000313" key="2">
    <source>
        <dbReference type="Proteomes" id="UP001597414"/>
    </source>
</evidence>
<dbReference type="RefSeq" id="WP_380799811.1">
    <property type="nucleotide sequence ID" value="NZ_JBHUIV010000003.1"/>
</dbReference>
<proteinExistence type="predicted"/>
<comment type="caution">
    <text evidence="1">The sequence shown here is derived from an EMBL/GenBank/DDBJ whole genome shotgun (WGS) entry which is preliminary data.</text>
</comment>
<dbReference type="Proteomes" id="UP001597414">
    <property type="component" value="Unassembled WGS sequence"/>
</dbReference>
<reference evidence="2" key="1">
    <citation type="journal article" date="2019" name="Int. J. Syst. Evol. Microbiol.">
        <title>The Global Catalogue of Microorganisms (GCM) 10K type strain sequencing project: providing services to taxonomists for standard genome sequencing and annotation.</title>
        <authorList>
            <consortium name="The Broad Institute Genomics Platform"/>
            <consortium name="The Broad Institute Genome Sequencing Center for Infectious Disease"/>
            <person name="Wu L."/>
            <person name="Ma J."/>
        </authorList>
    </citation>
    <scope>NUCLEOTIDE SEQUENCE [LARGE SCALE GENOMIC DNA]</scope>
    <source>
        <strain evidence="2">KCTC 19812</strain>
    </source>
</reference>
<dbReference type="InterPro" id="IPR046037">
    <property type="entry name" value="DUF5995"/>
</dbReference>
<evidence type="ECO:0000313" key="1">
    <source>
        <dbReference type="EMBL" id="MFD2200213.1"/>
    </source>
</evidence>
<keyword evidence="2" id="KW-1185">Reference proteome</keyword>
<dbReference type="EMBL" id="JBHUIV010000003">
    <property type="protein sequence ID" value="MFD2200213.1"/>
    <property type="molecule type" value="Genomic_DNA"/>
</dbReference>
<accession>A0ABW5B2Z4</accession>
<sequence length="230" mass="27194">MEHINNLLKKMTKEFSDWENAGDQRHVFLQCYTLMSSNMYFSIQKKLFSDPDWVSILLVRFSDYYFDALDLYQSNHPNVPSVWKQAHDAAKNSDTHVLQNLLLGINAHINYDLPLALYDCLEDEWPYLQKEHIELRKNDHDLVNKIISSSIDDVQDSIIKPIAPTLAVLDKLMGRMDEWLLSKMIISWRSDVWKISQLLLEAKNPELREEIRQRQEYQVLKRGEQLINLF</sequence>
<protein>
    <submittedName>
        <fullName evidence="1">DUF5995 family protein</fullName>
    </submittedName>
</protein>
<organism evidence="1 2">
    <name type="scientific">Shivajiella indica</name>
    <dbReference type="NCBI Taxonomy" id="872115"/>
    <lineage>
        <taxon>Bacteria</taxon>
        <taxon>Pseudomonadati</taxon>
        <taxon>Bacteroidota</taxon>
        <taxon>Cytophagia</taxon>
        <taxon>Cytophagales</taxon>
        <taxon>Cyclobacteriaceae</taxon>
        <taxon>Shivajiella</taxon>
    </lineage>
</organism>